<dbReference type="AlphaFoldDB" id="A0A501VQV0"/>
<evidence type="ECO:0000313" key="2">
    <source>
        <dbReference type="EMBL" id="TPE39578.1"/>
    </source>
</evidence>
<evidence type="ECO:0000256" key="1">
    <source>
        <dbReference type="SAM" id="SignalP"/>
    </source>
</evidence>
<dbReference type="Gene3D" id="2.60.40.1930">
    <property type="match status" value="1"/>
</dbReference>
<protein>
    <recommendedName>
        <fullName evidence="4">MG2 domain-containing protein</fullName>
    </recommendedName>
</protein>
<reference evidence="2 3" key="1">
    <citation type="submission" date="2019-06" db="EMBL/GenBank/DDBJ databases">
        <title>A novel bacterium of genus Pontibacter, isolated from marine sediment.</title>
        <authorList>
            <person name="Huang H."/>
            <person name="Mo K."/>
            <person name="Hu Y."/>
        </authorList>
    </citation>
    <scope>NUCLEOTIDE SEQUENCE [LARGE SCALE GENOMIC DNA]</scope>
    <source>
        <strain evidence="2 3">HB172049</strain>
    </source>
</reference>
<name>A0A501VQV0_9BACT</name>
<proteinExistence type="predicted"/>
<sequence>MNSNQMPHQLFILFRGCARAVLCLAFCLATAHAFAQQVPFASINKAFEQHRNHALQEKLFLHIDRPVYVCGETMWFKVYNVDGTRHQPLDMSKVAYVEVLDAQQKPVLQGKIGLKAGLGNGSFILPATLASGNYTVRAYTNWMKNFSPDFYFEQPVTIINTFQQLDAAAKPTAAAHAVRFFPEGGNLVAGVANKVAFQATEQSSGKGLAFTGILQDQQGDTVAEFSPHKFGIGHFTFTPATGSRYTAVITLPDSSSFKQKLPVAQERGYALQLQETPTGQLKLTVWQQGELGEQLYLLAHTRQAVAFSAAAALNQGAAVFLVDKAALADGITHFTVFNESRQPVCERLYFKSPAQSLQLNLATNKPHYGIREKVTLDLQAQLPTSQQVPANLSLAVYRLDSLQKSIPESIESYLWLTSDLRGTVENPGYYFSEAGATDQEAMDNLMLTHGWSRFAWQDVLAEEPARLQFLPEYNGHRINGRVTLSTTGAPAPRVVTYLASPGKRVRLYNATSDAEGLISFEMKDFFGDRDIVVQSDFTKDSTYHFEIFSPFSDMYGAAKPTSFNISEGLAQALTLRHVQAQVRQAYFGKYINRTVPPAVDSLSFYGQPDEQYLLDDYKRFKVMEEVMREYVPGVQVRRSGGKFRFMVFNRPYKGIFQNNPMVLLDGVPVFDIDKIMAFDPLKVRQLDVITSRFFNGPMVYEGLVSYTTYKGDLAGFELNPKALLQAYEGVQLQREFYAPAYDTPEQRQSRLADLRNLLHWQPNLMVETGKGGQVDFYTSDQQGEYLVVVQGMTESGLPGSQVTTFRVEEPLTRK</sequence>
<dbReference type="RefSeq" id="WP_140624283.1">
    <property type="nucleotide sequence ID" value="NZ_VFRQ01000021.1"/>
</dbReference>
<evidence type="ECO:0008006" key="4">
    <source>
        <dbReference type="Google" id="ProtNLM"/>
    </source>
</evidence>
<dbReference type="OrthoDB" id="679547at2"/>
<accession>A0A501VQV0</accession>
<comment type="caution">
    <text evidence="2">The sequence shown here is derived from an EMBL/GenBank/DDBJ whole genome shotgun (WGS) entry which is preliminary data.</text>
</comment>
<dbReference type="Proteomes" id="UP000316727">
    <property type="component" value="Unassembled WGS sequence"/>
</dbReference>
<dbReference type="EMBL" id="VFRQ01000021">
    <property type="protein sequence ID" value="TPE39578.1"/>
    <property type="molecule type" value="Genomic_DNA"/>
</dbReference>
<keyword evidence="3" id="KW-1185">Reference proteome</keyword>
<evidence type="ECO:0000313" key="3">
    <source>
        <dbReference type="Proteomes" id="UP000316727"/>
    </source>
</evidence>
<keyword evidence="1" id="KW-0732">Signal</keyword>
<organism evidence="2 3">
    <name type="scientific">Pontibacter mangrovi</name>
    <dbReference type="NCBI Taxonomy" id="2589816"/>
    <lineage>
        <taxon>Bacteria</taxon>
        <taxon>Pseudomonadati</taxon>
        <taxon>Bacteroidota</taxon>
        <taxon>Cytophagia</taxon>
        <taxon>Cytophagales</taxon>
        <taxon>Hymenobacteraceae</taxon>
        <taxon>Pontibacter</taxon>
    </lineage>
</organism>
<gene>
    <name evidence="2" type="ORF">FJM65_20915</name>
</gene>
<feature type="signal peptide" evidence="1">
    <location>
        <begin position="1"/>
        <end position="35"/>
    </location>
</feature>
<feature type="chain" id="PRO_5021290279" description="MG2 domain-containing protein" evidence="1">
    <location>
        <begin position="36"/>
        <end position="814"/>
    </location>
</feature>